<evidence type="ECO:0000313" key="2">
    <source>
        <dbReference type="EMBL" id="MCS7477813.1"/>
    </source>
</evidence>
<dbReference type="Proteomes" id="UP001141259">
    <property type="component" value="Unassembled WGS sequence"/>
</dbReference>
<protein>
    <submittedName>
        <fullName evidence="2">ATP-binding protein</fullName>
    </submittedName>
</protein>
<dbReference type="AlphaFoldDB" id="A0A9X2VJL1"/>
<gene>
    <name evidence="2" type="ORF">NZH93_13190</name>
</gene>
<organism evidence="2 3">
    <name type="scientific">Umezawaea endophytica</name>
    <dbReference type="NCBI Taxonomy" id="1654476"/>
    <lineage>
        <taxon>Bacteria</taxon>
        <taxon>Bacillati</taxon>
        <taxon>Actinomycetota</taxon>
        <taxon>Actinomycetes</taxon>
        <taxon>Pseudonocardiales</taxon>
        <taxon>Pseudonocardiaceae</taxon>
        <taxon>Umezawaea</taxon>
    </lineage>
</organism>
<keyword evidence="2" id="KW-0067">ATP-binding</keyword>
<dbReference type="RefSeq" id="WP_259623323.1">
    <property type="nucleotide sequence ID" value="NZ_JANYMP010000005.1"/>
</dbReference>
<reference evidence="2" key="1">
    <citation type="submission" date="2022-08" db="EMBL/GenBank/DDBJ databases">
        <authorList>
            <person name="Tistechok S."/>
            <person name="Samborskyy M."/>
            <person name="Roman I."/>
        </authorList>
    </citation>
    <scope>NUCLEOTIDE SEQUENCE</scope>
    <source>
        <strain evidence="2">DSM 103496</strain>
    </source>
</reference>
<feature type="domain" description="Orc1-like AAA ATPase" evidence="1">
    <location>
        <begin position="27"/>
        <end position="85"/>
    </location>
</feature>
<dbReference type="InterPro" id="IPR041664">
    <property type="entry name" value="AAA_16"/>
</dbReference>
<keyword evidence="2" id="KW-0547">Nucleotide-binding</keyword>
<dbReference type="Pfam" id="PF13191">
    <property type="entry name" value="AAA_16"/>
    <property type="match status" value="1"/>
</dbReference>
<dbReference type="Gene3D" id="3.40.50.300">
    <property type="entry name" value="P-loop containing nucleotide triphosphate hydrolases"/>
    <property type="match status" value="1"/>
</dbReference>
<keyword evidence="3" id="KW-1185">Reference proteome</keyword>
<dbReference type="SUPFAM" id="SSF52540">
    <property type="entry name" value="P-loop containing nucleoside triphosphate hydrolases"/>
    <property type="match status" value="1"/>
</dbReference>
<dbReference type="EMBL" id="JANYMP010000005">
    <property type="protein sequence ID" value="MCS7477813.1"/>
    <property type="molecule type" value="Genomic_DNA"/>
</dbReference>
<accession>A0A9X2VJL1</accession>
<dbReference type="GO" id="GO:0005524">
    <property type="term" value="F:ATP binding"/>
    <property type="evidence" value="ECO:0007669"/>
    <property type="project" value="UniProtKB-KW"/>
</dbReference>
<proteinExistence type="predicted"/>
<evidence type="ECO:0000259" key="1">
    <source>
        <dbReference type="Pfam" id="PF13191"/>
    </source>
</evidence>
<dbReference type="InterPro" id="IPR027417">
    <property type="entry name" value="P-loop_NTPase"/>
</dbReference>
<comment type="caution">
    <text evidence="2">The sequence shown here is derived from an EMBL/GenBank/DDBJ whole genome shotgun (WGS) entry which is preliminary data.</text>
</comment>
<name>A0A9X2VJL1_9PSEU</name>
<evidence type="ECO:0000313" key="3">
    <source>
        <dbReference type="Proteomes" id="UP001141259"/>
    </source>
</evidence>
<sequence>MLCKPDEEEQRAGRWEGRLQAARHRAFVGRKEELAAFDDALSGGGLLFVHGPAGIGKSALLRRFAQRAAEAGRAATALDGRTLDPSPSAFLAATTAVLTDERAVLLVDTFERVHALEGWLREGFLPTLPVGALVVVAGRTPPDMMWLADPGWADVLRVIGLGDLDAMDAAALLDSRGVPAELRDPLLAFAGGHPLALSLGAAAALDDGTANSRWTPGRDVIATLLDQLVGDVPDPAHRRALEVCAHTYMSTQDVLRAVLPDEDSAALFAWLRRLPFVESSPLGLYPHDVVREVLDADLRWRDPEGYADLRRRVEAHLAQQIREADDAHVPGAVGSLFYLHRDEGGTPAPHFWRGEGEVYEHVFRPEDTEDLLRLAAEWDAGSVAAVTHWTARRPKAFRLYRRTADGELAGASAWLRLESEAEAQPDPVTATAWATARATAPLRLGEHLAVHRTWVRRCDWGTSPVTTLIQWRAVGWFLRSERMAWSFAAVRGDAPPGDHYGYYGMHALGRRAREGAVEYLLPAHDWRAVPAQVWLDRVLSASVQEPPVTREPELVVLSQEEFTDAIRKALRHLSRSGELATNPLTRSRLLAGRADPVMALRELLEESIHDLGRDPRAGKPHRALDITYLRGAPTQEAAAERLGLSFTTYRRHLSAGIERICEELWRREVHGST</sequence>